<organism evidence="2">
    <name type="scientific">Kwoniella bestiolae CBS 10118</name>
    <dbReference type="NCBI Taxonomy" id="1296100"/>
    <lineage>
        <taxon>Eukaryota</taxon>
        <taxon>Fungi</taxon>
        <taxon>Dikarya</taxon>
        <taxon>Basidiomycota</taxon>
        <taxon>Agaricomycotina</taxon>
        <taxon>Tremellomycetes</taxon>
        <taxon>Tremellales</taxon>
        <taxon>Cryptococcaceae</taxon>
        <taxon>Kwoniella</taxon>
    </lineage>
</organism>
<dbReference type="VEuPathDB" id="FungiDB:I302_01774"/>
<evidence type="ECO:0000313" key="3">
    <source>
        <dbReference type="EMBL" id="WVW81084.1"/>
    </source>
</evidence>
<gene>
    <name evidence="2" type="ORF">I302_01774</name>
    <name evidence="3" type="ORF">I302_103075</name>
</gene>
<dbReference type="RefSeq" id="XP_019051325.1">
    <property type="nucleotide sequence ID" value="XM_019188447.1"/>
</dbReference>
<accession>A0A1B9GGX4</accession>
<dbReference type="AlphaFoldDB" id="A0A1B9GGX4"/>
<name>A0A1B9GGX4_9TREE</name>
<reference evidence="3" key="4">
    <citation type="submission" date="2024-02" db="EMBL/GenBank/DDBJ databases">
        <title>Comparative genomics of Cryptococcus and Kwoniella reveals pathogenesis evolution and contrasting modes of karyotype evolution via chromosome fusion or intercentromeric recombination.</title>
        <authorList>
            <person name="Coelho M.A."/>
            <person name="David-Palma M."/>
            <person name="Shea T."/>
            <person name="Bowers K."/>
            <person name="McGinley-Smith S."/>
            <person name="Mohammad A.W."/>
            <person name="Gnirke A."/>
            <person name="Yurkov A.M."/>
            <person name="Nowrousian M."/>
            <person name="Sun S."/>
            <person name="Cuomo C.A."/>
            <person name="Heitman J."/>
        </authorList>
    </citation>
    <scope>NUCLEOTIDE SEQUENCE</scope>
    <source>
        <strain evidence="3">CBS 10118</strain>
    </source>
</reference>
<dbReference type="Proteomes" id="UP000092730">
    <property type="component" value="Chromosome 1"/>
</dbReference>
<evidence type="ECO:0000313" key="4">
    <source>
        <dbReference type="Proteomes" id="UP000092730"/>
    </source>
</evidence>
<reference evidence="2" key="3">
    <citation type="submission" date="2014-01" db="EMBL/GenBank/DDBJ databases">
        <title>Evolution of pathogenesis and genome organization in the Tremellales.</title>
        <authorList>
            <person name="Cuomo C."/>
            <person name="Litvintseva A."/>
            <person name="Heitman J."/>
            <person name="Chen Y."/>
            <person name="Sun S."/>
            <person name="Springer D."/>
            <person name="Dromer F."/>
            <person name="Young S."/>
            <person name="Zeng Q."/>
            <person name="Chapman S."/>
            <person name="Gujja S."/>
            <person name="Saif S."/>
            <person name="Birren B."/>
        </authorList>
    </citation>
    <scope>NUCLEOTIDE SEQUENCE</scope>
    <source>
        <strain evidence="2">CBS 10118</strain>
    </source>
</reference>
<evidence type="ECO:0000256" key="1">
    <source>
        <dbReference type="SAM" id="MobiDB-lite"/>
    </source>
</evidence>
<sequence>MRSPANTTNTDGVSRNTSEAQVGGDFALEPLNPLQEGIHRAFNRWSGQYAYSLQRGCVQILKTCGEQTQKWTDADFKAKISAAVDSSSNGEQILTVGARKDFIKKKRAENNGGTHYIRCLNLGGEESMYCLDELEFDGRTPPENDAGQEYFPRTWEERMTDWLFSQDAKSWNELANKIYGERTARSSYLGRR</sequence>
<dbReference type="EMBL" id="KI894018">
    <property type="protein sequence ID" value="OCF30255.1"/>
    <property type="molecule type" value="Genomic_DNA"/>
</dbReference>
<proteinExistence type="predicted"/>
<protein>
    <submittedName>
        <fullName evidence="2">Uncharacterized protein</fullName>
    </submittedName>
</protein>
<dbReference type="GeneID" id="30206173"/>
<evidence type="ECO:0000313" key="2">
    <source>
        <dbReference type="EMBL" id="OCF30255.1"/>
    </source>
</evidence>
<keyword evidence="4" id="KW-1185">Reference proteome</keyword>
<dbReference type="KEGG" id="kbi:30206173"/>
<reference evidence="3" key="2">
    <citation type="submission" date="2013-07" db="EMBL/GenBank/DDBJ databases">
        <authorList>
            <consortium name="The Broad Institute Genome Sequencing Platform"/>
            <person name="Cuomo C."/>
            <person name="Litvintseva A."/>
            <person name="Chen Y."/>
            <person name="Heitman J."/>
            <person name="Sun S."/>
            <person name="Springer D."/>
            <person name="Dromer F."/>
            <person name="Young S.K."/>
            <person name="Zeng Q."/>
            <person name="Gargeya S."/>
            <person name="Fitzgerald M."/>
            <person name="Abouelleil A."/>
            <person name="Alvarado L."/>
            <person name="Berlin A.M."/>
            <person name="Chapman S.B."/>
            <person name="Dewar J."/>
            <person name="Goldberg J."/>
            <person name="Griggs A."/>
            <person name="Gujja S."/>
            <person name="Hansen M."/>
            <person name="Howarth C."/>
            <person name="Imamovic A."/>
            <person name="Larimer J."/>
            <person name="McCowan C."/>
            <person name="Murphy C."/>
            <person name="Pearson M."/>
            <person name="Priest M."/>
            <person name="Roberts A."/>
            <person name="Saif S."/>
            <person name="Shea T."/>
            <person name="Sykes S."/>
            <person name="Wortman J."/>
            <person name="Nusbaum C."/>
            <person name="Birren B."/>
        </authorList>
    </citation>
    <scope>NUCLEOTIDE SEQUENCE</scope>
    <source>
        <strain evidence="3">CBS 10118</strain>
    </source>
</reference>
<feature type="compositionally biased region" description="Polar residues" evidence="1">
    <location>
        <begin position="1"/>
        <end position="20"/>
    </location>
</feature>
<reference evidence="2" key="1">
    <citation type="submission" date="2013-07" db="EMBL/GenBank/DDBJ databases">
        <title>The Genome Sequence of Cryptococcus bestiolae CBS10118.</title>
        <authorList>
            <consortium name="The Broad Institute Genome Sequencing Platform"/>
            <person name="Cuomo C."/>
            <person name="Litvintseva A."/>
            <person name="Chen Y."/>
            <person name="Heitman J."/>
            <person name="Sun S."/>
            <person name="Springer D."/>
            <person name="Dromer F."/>
            <person name="Young S.K."/>
            <person name="Zeng Q."/>
            <person name="Gargeya S."/>
            <person name="Fitzgerald M."/>
            <person name="Abouelleil A."/>
            <person name="Alvarado L."/>
            <person name="Berlin A.M."/>
            <person name="Chapman S.B."/>
            <person name="Dewar J."/>
            <person name="Goldberg J."/>
            <person name="Griggs A."/>
            <person name="Gujja S."/>
            <person name="Hansen M."/>
            <person name="Howarth C."/>
            <person name="Imamovic A."/>
            <person name="Larimer J."/>
            <person name="McCowan C."/>
            <person name="Murphy C."/>
            <person name="Pearson M."/>
            <person name="Priest M."/>
            <person name="Roberts A."/>
            <person name="Saif S."/>
            <person name="Shea T."/>
            <person name="Sykes S."/>
            <person name="Wortman J."/>
            <person name="Nusbaum C."/>
            <person name="Birren B."/>
        </authorList>
    </citation>
    <scope>NUCLEOTIDE SEQUENCE [LARGE SCALE GENOMIC DNA]</scope>
    <source>
        <strain evidence="2">CBS 10118</strain>
    </source>
</reference>
<dbReference type="EMBL" id="CP144541">
    <property type="protein sequence ID" value="WVW81084.1"/>
    <property type="molecule type" value="Genomic_DNA"/>
</dbReference>
<feature type="region of interest" description="Disordered" evidence="1">
    <location>
        <begin position="1"/>
        <end position="22"/>
    </location>
</feature>